<keyword evidence="1" id="KW-1133">Transmembrane helix</keyword>
<sequence length="47" mass="5574">MNEGTFPILYGVGTGVLTRLYLLRTDYQMAHYRQTLDDCWEMVFLIK</sequence>
<keyword evidence="3" id="KW-1185">Reference proteome</keyword>
<dbReference type="RefSeq" id="WP_017436772.1">
    <property type="nucleotide sequence ID" value="NZ_BAWO01000033.1"/>
</dbReference>
<proteinExistence type="predicted"/>
<gene>
    <name evidence="2" type="ORF">GCA01S_033_00680</name>
</gene>
<reference evidence="2 3" key="1">
    <citation type="submission" date="2014-04" db="EMBL/GenBank/DDBJ databases">
        <title>Whole genome shotgun sequence of Geobacillus caldoxylosilyticus NBRC 107762.</title>
        <authorList>
            <person name="Hosoyama A."/>
            <person name="Hosoyama Y."/>
            <person name="Katano-Makiyama Y."/>
            <person name="Tsuchikane K."/>
            <person name="Ohji S."/>
            <person name="Ichikawa N."/>
            <person name="Yamazoe A."/>
            <person name="Fujita N."/>
        </authorList>
    </citation>
    <scope>NUCLEOTIDE SEQUENCE [LARGE SCALE GENOMIC DNA]</scope>
    <source>
        <strain evidence="2 3">NBRC 107762</strain>
    </source>
</reference>
<dbReference type="EMBL" id="BAWO01000033">
    <property type="protein sequence ID" value="GAJ40223.1"/>
    <property type="molecule type" value="Genomic_DNA"/>
</dbReference>
<comment type="caution">
    <text evidence="2">The sequence shown here is derived from an EMBL/GenBank/DDBJ whole genome shotgun (WGS) entry which is preliminary data.</text>
</comment>
<feature type="transmembrane region" description="Helical" evidence="1">
    <location>
        <begin position="6"/>
        <end position="23"/>
    </location>
</feature>
<dbReference type="AlphaFoldDB" id="A0A023DG55"/>
<keyword evidence="1" id="KW-0472">Membrane</keyword>
<evidence type="ECO:0000256" key="1">
    <source>
        <dbReference type="SAM" id="Phobius"/>
    </source>
</evidence>
<name>A0A023DG55_9BACL</name>
<evidence type="ECO:0000313" key="3">
    <source>
        <dbReference type="Proteomes" id="UP000023561"/>
    </source>
</evidence>
<protein>
    <submittedName>
        <fullName evidence="2">Uncharacterized protein</fullName>
    </submittedName>
</protein>
<organism evidence="2 3">
    <name type="scientific">Parageobacillus caldoxylosilyticus NBRC 107762</name>
    <dbReference type="NCBI Taxonomy" id="1220594"/>
    <lineage>
        <taxon>Bacteria</taxon>
        <taxon>Bacillati</taxon>
        <taxon>Bacillota</taxon>
        <taxon>Bacilli</taxon>
        <taxon>Bacillales</taxon>
        <taxon>Anoxybacillaceae</taxon>
        <taxon>Saccharococcus</taxon>
    </lineage>
</organism>
<dbReference type="GeneID" id="301194241"/>
<keyword evidence="1" id="KW-0812">Transmembrane</keyword>
<accession>A0A023DG55</accession>
<evidence type="ECO:0000313" key="2">
    <source>
        <dbReference type="EMBL" id="GAJ40223.1"/>
    </source>
</evidence>
<dbReference type="Proteomes" id="UP000023561">
    <property type="component" value="Unassembled WGS sequence"/>
</dbReference>